<proteinExistence type="predicted"/>
<feature type="domain" description="TniQ" evidence="1">
    <location>
        <begin position="12"/>
        <end position="138"/>
    </location>
</feature>
<protein>
    <submittedName>
        <fullName evidence="2">TniQ family protein</fullName>
    </submittedName>
</protein>
<dbReference type="EMBL" id="JARSBO010000001">
    <property type="protein sequence ID" value="MDG4717869.1"/>
    <property type="molecule type" value="Genomic_DNA"/>
</dbReference>
<comment type="caution">
    <text evidence="2">The sequence shown here is derived from an EMBL/GenBank/DDBJ whole genome shotgun (WGS) entry which is preliminary data.</text>
</comment>
<evidence type="ECO:0000313" key="3">
    <source>
        <dbReference type="Proteomes" id="UP001529180"/>
    </source>
</evidence>
<sequence length="517" mass="58493">MTSSKTLLFQSPPIQNESLIGYLTRIAELNRYPQMSWIGNLARVDVKDDSLARMSRSLNGLAKIIGVSSAEMKSLCYYASANGNHSHVMLSMGEIIPRRFLQGPNERVCFTCLHEKGFVSGLWDLKVVTHCPEHGEKLRTKCPSCNEPVVFNRGRLLPCLPGCGYRGSGEKCSDSVLGLMQLVSNKFLGSGFDVSKHGFPRQLEDSDLYSLIQTISFLGSRTWREGSVVDRGYLDFMPELTPEKMEHVAGALRDWPSGYFKFLDGICAGKDAPGGAIAMHWMFGGYYKCLVEAQKRLHFLFDGLQDYMNERLDGYLLTGRGNPAVLKVRDRRRYIPGFVARKQLRVGRQEFTRLVDRGFLQSRVFRTSYGDVACVHRDSVREYAEVKQRLVGRRQLSEELGISLHALYSLSVGNVLKPFHSPQKDGWPQWYYDRKAVDEWLNDLRALAQPISGVKQSLSLSEAVAAFNKQGVSYCSLFHAVGEGTLKLYRRQKDNESSLNCFHLSRFQLKSWYPSLS</sequence>
<accession>A0ABT6G7X5</accession>
<evidence type="ECO:0000259" key="1">
    <source>
        <dbReference type="Pfam" id="PF06527"/>
    </source>
</evidence>
<dbReference type="InterPro" id="IPR009492">
    <property type="entry name" value="TniQ"/>
</dbReference>
<keyword evidence="3" id="KW-1185">Reference proteome</keyword>
<gene>
    <name evidence="2" type="ORF">P7680_02610</name>
</gene>
<evidence type="ECO:0000313" key="2">
    <source>
        <dbReference type="EMBL" id="MDG4717869.1"/>
    </source>
</evidence>
<dbReference type="Proteomes" id="UP001529180">
    <property type="component" value="Unassembled WGS sequence"/>
</dbReference>
<name>A0ABT6G7X5_9PROT</name>
<organism evidence="2 3">
    <name type="scientific">Thalassospira aquimaris</name>
    <dbReference type="NCBI Taxonomy" id="3037796"/>
    <lineage>
        <taxon>Bacteria</taxon>
        <taxon>Pseudomonadati</taxon>
        <taxon>Pseudomonadota</taxon>
        <taxon>Alphaproteobacteria</taxon>
        <taxon>Rhodospirillales</taxon>
        <taxon>Thalassospiraceae</taxon>
        <taxon>Thalassospira</taxon>
    </lineage>
</organism>
<dbReference type="Pfam" id="PF06527">
    <property type="entry name" value="TniQ"/>
    <property type="match status" value="1"/>
</dbReference>
<reference evidence="2 3" key="1">
    <citation type="submission" date="2023-03" db="EMBL/GenBank/DDBJ databases">
        <title>Strain FZY0004 represents a novel species in the genus Thalassospira isolated from seawater.</title>
        <authorList>
            <person name="Fu Z.-Y."/>
        </authorList>
    </citation>
    <scope>NUCLEOTIDE SEQUENCE [LARGE SCALE GENOMIC DNA]</scope>
    <source>
        <strain evidence="2 3">FZY0004</strain>
    </source>
</reference>
<dbReference type="RefSeq" id="WP_181846473.1">
    <property type="nucleotide sequence ID" value="NZ_JARSBO010000001.1"/>
</dbReference>